<evidence type="ECO:0000313" key="1">
    <source>
        <dbReference type="EMBL" id="AKU90558.1"/>
    </source>
</evidence>
<accession>A0A0K1PAJ2</accession>
<organism evidence="1 2">
    <name type="scientific">Vulgatibacter incomptus</name>
    <dbReference type="NCBI Taxonomy" id="1391653"/>
    <lineage>
        <taxon>Bacteria</taxon>
        <taxon>Pseudomonadati</taxon>
        <taxon>Myxococcota</taxon>
        <taxon>Myxococcia</taxon>
        <taxon>Myxococcales</taxon>
        <taxon>Cystobacterineae</taxon>
        <taxon>Vulgatibacteraceae</taxon>
        <taxon>Vulgatibacter</taxon>
    </lineage>
</organism>
<dbReference type="Proteomes" id="UP000055590">
    <property type="component" value="Chromosome"/>
</dbReference>
<sequence length="148" mass="15776">MDRRMRSLDELVGVFGALAHAAELGASRARRATDPILRARWLAIAAARAEHRERVAARIAALRGARPMRPGETNEPGGELARLLRADLATSHALAARCRRVARLATAVGDPESGALLERLGAEALGHAAELARALALHYAREARAAAQ</sequence>
<dbReference type="InterPro" id="IPR009078">
    <property type="entry name" value="Ferritin-like_SF"/>
</dbReference>
<dbReference type="InterPro" id="IPR012347">
    <property type="entry name" value="Ferritin-like"/>
</dbReference>
<dbReference type="Gene3D" id="1.20.1260.10">
    <property type="match status" value="1"/>
</dbReference>
<protein>
    <recommendedName>
        <fullName evidence="3">DUF2383 domain-containing protein</fullName>
    </recommendedName>
</protein>
<proteinExistence type="predicted"/>
<dbReference type="EMBL" id="CP012332">
    <property type="protein sequence ID" value="AKU90558.1"/>
    <property type="molecule type" value="Genomic_DNA"/>
</dbReference>
<keyword evidence="2" id="KW-1185">Reference proteome</keyword>
<dbReference type="STRING" id="1391653.AKJ08_0945"/>
<gene>
    <name evidence="1" type="ORF">AKJ08_0945</name>
</gene>
<evidence type="ECO:0008006" key="3">
    <source>
        <dbReference type="Google" id="ProtNLM"/>
    </source>
</evidence>
<dbReference type="KEGG" id="vin:AKJ08_0945"/>
<dbReference type="SUPFAM" id="SSF47240">
    <property type="entry name" value="Ferritin-like"/>
    <property type="match status" value="1"/>
</dbReference>
<reference evidence="1 2" key="1">
    <citation type="submission" date="2015-08" db="EMBL/GenBank/DDBJ databases">
        <authorList>
            <person name="Babu N.S."/>
            <person name="Beckwith C.J."/>
            <person name="Beseler K.G."/>
            <person name="Brison A."/>
            <person name="Carone J.V."/>
            <person name="Caskin T.P."/>
            <person name="Diamond M."/>
            <person name="Durham M.E."/>
            <person name="Foxe J.M."/>
            <person name="Go M."/>
            <person name="Henderson B.A."/>
            <person name="Jones I.B."/>
            <person name="McGettigan J.A."/>
            <person name="Micheletti S.J."/>
            <person name="Nasrallah M.E."/>
            <person name="Ortiz D."/>
            <person name="Piller C.R."/>
            <person name="Privatt S.R."/>
            <person name="Schneider S.L."/>
            <person name="Sharp S."/>
            <person name="Smith T.C."/>
            <person name="Stanton J.D."/>
            <person name="Ullery H.E."/>
            <person name="Wilson R.J."/>
            <person name="Serrano M.G."/>
            <person name="Buck G."/>
            <person name="Lee V."/>
            <person name="Wang Y."/>
            <person name="Carvalho R."/>
            <person name="Voegtly L."/>
            <person name="Shi R."/>
            <person name="Duckworth R."/>
            <person name="Johnson A."/>
            <person name="Loviza R."/>
            <person name="Walstead R."/>
            <person name="Shah Z."/>
            <person name="Kiflezghi M."/>
            <person name="Wade K."/>
            <person name="Ball S.L."/>
            <person name="Bradley K.W."/>
            <person name="Asai D.J."/>
            <person name="Bowman C.A."/>
            <person name="Russell D.A."/>
            <person name="Pope W.H."/>
            <person name="Jacobs-Sera D."/>
            <person name="Hendrix R.W."/>
            <person name="Hatfull G.F."/>
        </authorList>
    </citation>
    <scope>NUCLEOTIDE SEQUENCE [LARGE SCALE GENOMIC DNA]</scope>
    <source>
        <strain evidence="1 2">DSM 27710</strain>
    </source>
</reference>
<evidence type="ECO:0000313" key="2">
    <source>
        <dbReference type="Proteomes" id="UP000055590"/>
    </source>
</evidence>
<dbReference type="AlphaFoldDB" id="A0A0K1PAJ2"/>
<name>A0A0K1PAJ2_9BACT</name>